<dbReference type="Pfam" id="PF07927">
    <property type="entry name" value="HicA_toxin"/>
    <property type="match status" value="1"/>
</dbReference>
<reference evidence="1 3" key="2">
    <citation type="submission" date="2016-10" db="EMBL/GenBank/DDBJ databases">
        <authorList>
            <person name="Varghese N."/>
            <person name="Submissions S."/>
        </authorList>
    </citation>
    <scope>NUCLEOTIDE SEQUENCE [LARGE SCALE GENOMIC DNA]</scope>
    <source>
        <strain evidence="1 3">DSM 282</strain>
    </source>
</reference>
<dbReference type="EMBL" id="FOSX01000006">
    <property type="protein sequence ID" value="SFK44723.1"/>
    <property type="molecule type" value="Genomic_DNA"/>
</dbReference>
<dbReference type="EMBL" id="FOKJ01000099">
    <property type="protein sequence ID" value="SFB58768.1"/>
    <property type="molecule type" value="Genomic_DNA"/>
</dbReference>
<proteinExistence type="predicted"/>
<dbReference type="AlphaFoldDB" id="A0A1I3ZKX4"/>
<dbReference type="Proteomes" id="UP000199579">
    <property type="component" value="Unassembled WGS sequence"/>
</dbReference>
<accession>A0A1I3ZKX4</accession>
<reference evidence="2 4" key="1">
    <citation type="submission" date="2016-10" db="EMBL/GenBank/DDBJ databases">
        <authorList>
            <person name="de Groot N.N."/>
        </authorList>
    </citation>
    <scope>NUCLEOTIDE SEQUENCE [LARGE SCALE GENOMIC DNA]</scope>
    <source>
        <strain evidence="2 4">DSM 381</strain>
    </source>
</reference>
<dbReference type="Proteomes" id="UP000198861">
    <property type="component" value="Unassembled WGS sequence"/>
</dbReference>
<protein>
    <submittedName>
        <fullName evidence="2">HicA toxin of toxin-antitoxin</fullName>
    </submittedName>
</protein>
<dbReference type="InterPro" id="IPR012933">
    <property type="entry name" value="HicA_mRNA_interferase"/>
</dbReference>
<organism evidence="2 4">
    <name type="scientific">Azotobacter beijerinckii</name>
    <dbReference type="NCBI Taxonomy" id="170623"/>
    <lineage>
        <taxon>Bacteria</taxon>
        <taxon>Pseudomonadati</taxon>
        <taxon>Pseudomonadota</taxon>
        <taxon>Gammaproteobacteria</taxon>
        <taxon>Pseudomonadales</taxon>
        <taxon>Pseudomonadaceae</taxon>
        <taxon>Azotobacter</taxon>
    </lineage>
</organism>
<keyword evidence="3" id="KW-1185">Reference proteome</keyword>
<name>A0A1I3ZKX4_9GAMM</name>
<evidence type="ECO:0000313" key="2">
    <source>
        <dbReference type="EMBL" id="SFK44723.1"/>
    </source>
</evidence>
<sequence>MQHVLSFFDSICCMQSRHRKTLEAIFRTPTSATLVFSDIEALVLHLGGQVLEREGSRVKLVLGDVQWRCHRPHPGKEAKRYQVEEAREFLRRAGVEP</sequence>
<gene>
    <name evidence="1" type="ORF">SAMN04244571_04041</name>
    <name evidence="2" type="ORF">SAMN04244574_00639</name>
</gene>
<evidence type="ECO:0000313" key="1">
    <source>
        <dbReference type="EMBL" id="SFB58768.1"/>
    </source>
</evidence>
<evidence type="ECO:0000313" key="3">
    <source>
        <dbReference type="Proteomes" id="UP000198861"/>
    </source>
</evidence>
<dbReference type="GO" id="GO:0003729">
    <property type="term" value="F:mRNA binding"/>
    <property type="evidence" value="ECO:0007669"/>
    <property type="project" value="InterPro"/>
</dbReference>
<evidence type="ECO:0000313" key="4">
    <source>
        <dbReference type="Proteomes" id="UP000199579"/>
    </source>
</evidence>